<comment type="subcellular location">
    <subcellularLocation>
        <location evidence="1">Cell membrane</location>
        <topology evidence="1">Single-pass membrane protein</topology>
    </subcellularLocation>
</comment>
<dbReference type="Pfam" id="PF00691">
    <property type="entry name" value="OmpA"/>
    <property type="match status" value="1"/>
</dbReference>
<evidence type="ECO:0000256" key="1">
    <source>
        <dbReference type="ARBA" id="ARBA00004162"/>
    </source>
</evidence>
<name>A0A1M5XJ44_9CLOT</name>
<organism evidence="10 11">
    <name type="scientific">Clostridium grantii DSM 8605</name>
    <dbReference type="NCBI Taxonomy" id="1121316"/>
    <lineage>
        <taxon>Bacteria</taxon>
        <taxon>Bacillati</taxon>
        <taxon>Bacillota</taxon>
        <taxon>Clostridia</taxon>
        <taxon>Eubacteriales</taxon>
        <taxon>Clostridiaceae</taxon>
        <taxon>Clostridium</taxon>
    </lineage>
</organism>
<keyword evidence="6 7" id="KW-0472">Membrane</keyword>
<dbReference type="InterPro" id="IPR006665">
    <property type="entry name" value="OmpA-like"/>
</dbReference>
<dbReference type="RefSeq" id="WP_073340502.1">
    <property type="nucleotide sequence ID" value="NZ_FQXM01000030.1"/>
</dbReference>
<dbReference type="AlphaFoldDB" id="A0A1M5XJ44"/>
<dbReference type="CDD" id="cd07185">
    <property type="entry name" value="OmpA_C-like"/>
    <property type="match status" value="1"/>
</dbReference>
<feature type="transmembrane region" description="Helical" evidence="8">
    <location>
        <begin position="12"/>
        <end position="36"/>
    </location>
</feature>
<dbReference type="STRING" id="1121316.SAMN02745207_03705"/>
<dbReference type="SUPFAM" id="SSF103088">
    <property type="entry name" value="OmpA-like"/>
    <property type="match status" value="1"/>
</dbReference>
<evidence type="ECO:0000256" key="2">
    <source>
        <dbReference type="ARBA" id="ARBA00008914"/>
    </source>
</evidence>
<dbReference type="PANTHER" id="PTHR30329">
    <property type="entry name" value="STATOR ELEMENT OF FLAGELLAR MOTOR COMPLEX"/>
    <property type="match status" value="1"/>
</dbReference>
<evidence type="ECO:0000256" key="8">
    <source>
        <dbReference type="SAM" id="Phobius"/>
    </source>
</evidence>
<gene>
    <name evidence="10" type="ORF">SAMN02745207_03705</name>
</gene>
<dbReference type="EMBL" id="FQXM01000030">
    <property type="protein sequence ID" value="SHH99830.1"/>
    <property type="molecule type" value="Genomic_DNA"/>
</dbReference>
<dbReference type="OrthoDB" id="9815217at2"/>
<protein>
    <submittedName>
        <fullName evidence="10">Chemotaxis protein MotB</fullName>
    </submittedName>
</protein>
<dbReference type="InterPro" id="IPR025713">
    <property type="entry name" value="MotB-like_N_dom"/>
</dbReference>
<evidence type="ECO:0000256" key="4">
    <source>
        <dbReference type="ARBA" id="ARBA00022692"/>
    </source>
</evidence>
<dbReference type="Gene3D" id="3.30.1330.60">
    <property type="entry name" value="OmpA-like domain"/>
    <property type="match status" value="1"/>
</dbReference>
<evidence type="ECO:0000256" key="5">
    <source>
        <dbReference type="ARBA" id="ARBA00022989"/>
    </source>
</evidence>
<evidence type="ECO:0000313" key="11">
    <source>
        <dbReference type="Proteomes" id="UP000184447"/>
    </source>
</evidence>
<evidence type="ECO:0000256" key="6">
    <source>
        <dbReference type="ARBA" id="ARBA00023136"/>
    </source>
</evidence>
<keyword evidence="11" id="KW-1185">Reference proteome</keyword>
<keyword evidence="4 8" id="KW-0812">Transmembrane</keyword>
<dbReference type="GO" id="GO:0005886">
    <property type="term" value="C:plasma membrane"/>
    <property type="evidence" value="ECO:0007669"/>
    <property type="project" value="UniProtKB-SubCell"/>
</dbReference>
<dbReference type="Proteomes" id="UP000184447">
    <property type="component" value="Unassembled WGS sequence"/>
</dbReference>
<evidence type="ECO:0000256" key="7">
    <source>
        <dbReference type="PROSITE-ProRule" id="PRU00473"/>
    </source>
</evidence>
<dbReference type="PANTHER" id="PTHR30329:SF16">
    <property type="entry name" value="CHEMOTAXIS MOTB PROTEIN"/>
    <property type="match status" value="1"/>
</dbReference>
<keyword evidence="3" id="KW-1003">Cell membrane</keyword>
<accession>A0A1M5XJ44</accession>
<keyword evidence="5 8" id="KW-1133">Transmembrane helix</keyword>
<proteinExistence type="inferred from homology"/>
<evidence type="ECO:0000256" key="3">
    <source>
        <dbReference type="ARBA" id="ARBA00022475"/>
    </source>
</evidence>
<dbReference type="Pfam" id="PF13677">
    <property type="entry name" value="MotB_plug"/>
    <property type="match status" value="1"/>
</dbReference>
<dbReference type="InterPro" id="IPR036737">
    <property type="entry name" value="OmpA-like_sf"/>
</dbReference>
<sequence length="255" mass="28682">MRKKKSTEGGGSPLWMTTFSDLMTLLLTFFILLYSISSVDENKFTDVANGLRSILTDSGASVIQEDTNPENREDDILTEESPPDGIEEEVLNDQVVTDKEAIEQLSKEIKAYVAEKELEGSVEVNITSMGILIDIKDYLFFETGKADLREESLGILNTLGQKLKNMPNEIMVEGHTDNIPISTYEFKSNWELSASRAITVVRYFSETQGIDPSRLSAVGHGEYKPKVSNDSSENRQLNRRVNIVVKYLNEENIEE</sequence>
<dbReference type="PROSITE" id="PS51123">
    <property type="entry name" value="OMPA_2"/>
    <property type="match status" value="1"/>
</dbReference>
<evidence type="ECO:0000259" key="9">
    <source>
        <dbReference type="PROSITE" id="PS51123"/>
    </source>
</evidence>
<comment type="similarity">
    <text evidence="2">Belongs to the MotB family.</text>
</comment>
<dbReference type="InterPro" id="IPR050330">
    <property type="entry name" value="Bact_OuterMem_StrucFunc"/>
</dbReference>
<evidence type="ECO:0000313" key="10">
    <source>
        <dbReference type="EMBL" id="SHH99830.1"/>
    </source>
</evidence>
<feature type="domain" description="OmpA-like" evidence="9">
    <location>
        <begin position="128"/>
        <end position="249"/>
    </location>
</feature>
<reference evidence="10 11" key="1">
    <citation type="submission" date="2016-11" db="EMBL/GenBank/DDBJ databases">
        <authorList>
            <person name="Jaros S."/>
            <person name="Januszkiewicz K."/>
            <person name="Wedrychowicz H."/>
        </authorList>
    </citation>
    <scope>NUCLEOTIDE SEQUENCE [LARGE SCALE GENOMIC DNA]</scope>
    <source>
        <strain evidence="10 11">DSM 8605</strain>
    </source>
</reference>